<keyword evidence="1" id="KW-0812">Transmembrane</keyword>
<evidence type="ECO:0000256" key="1">
    <source>
        <dbReference type="SAM" id="Phobius"/>
    </source>
</evidence>
<evidence type="ECO:0008006" key="3">
    <source>
        <dbReference type="Google" id="ProtNLM"/>
    </source>
</evidence>
<feature type="transmembrane region" description="Helical" evidence="1">
    <location>
        <begin position="78"/>
        <end position="95"/>
    </location>
</feature>
<dbReference type="PANTHER" id="PTHR35442">
    <property type="entry name" value="TRANSMEMBRANE PROTEIN 249"/>
    <property type="match status" value="1"/>
</dbReference>
<reference evidence="2" key="2">
    <citation type="submission" date="2017-12" db="EMBL/GenBank/DDBJ databases">
        <title>Coralsnake Venomics: Analyses of Venom Gland Transcriptomes and Proteomes of Six Brazilian Taxa.</title>
        <authorList>
            <person name="Aird S.D."/>
            <person name="Jorge da Silva N."/>
            <person name="Qiu L."/>
            <person name="Villar-Briones A."/>
            <person name="Aparecida-Saddi V."/>
            <person name="Campos-Telles M.P."/>
            <person name="Grau M."/>
            <person name="Mikheyev A.S."/>
        </authorList>
    </citation>
    <scope>NUCLEOTIDE SEQUENCE</scope>
    <source>
        <tissue evidence="2">Venom_gland</tissue>
    </source>
</reference>
<protein>
    <recommendedName>
        <fullName evidence="3">Transmembrane protein 249</fullName>
    </recommendedName>
</protein>
<keyword evidence="1" id="KW-0472">Membrane</keyword>
<dbReference type="InterPro" id="IPR027861">
    <property type="entry name" value="TMEM249"/>
</dbReference>
<feature type="transmembrane region" description="Helical" evidence="1">
    <location>
        <begin position="48"/>
        <end position="66"/>
    </location>
</feature>
<accession>A0A2H6MVN8</accession>
<dbReference type="EMBL" id="IACI01004667">
    <property type="protein sequence ID" value="LAA18410.1"/>
    <property type="molecule type" value="Transcribed_RNA"/>
</dbReference>
<proteinExistence type="predicted"/>
<dbReference type="Pfam" id="PF15158">
    <property type="entry name" value="TMEM249"/>
    <property type="match status" value="1"/>
</dbReference>
<keyword evidence="1" id="KW-1133">Transmembrane helix</keyword>
<dbReference type="PANTHER" id="PTHR35442:SF1">
    <property type="entry name" value="CATION CHANNEL SPERM-ASSOCIATED AUXILIARY SUBUNIT TMEM249"/>
    <property type="match status" value="1"/>
</dbReference>
<dbReference type="AlphaFoldDB" id="A0A2H6MVN8"/>
<name>A0A2H6MVN8_9SAUR</name>
<sequence length="211" mass="25253">MTILAPHLLPPWVRKYSSFCLQDGSLQRIEHIEERHNLFVMEYYKDNIWQGLVCFVISVVASIFYFKLYEAHQDLSSFFIFSMVSSLWFLVSNLCKRRLIVNHIRQYYQFYIRGILWQEGPLHQIYVRLVSQRDAHGKLFYSLIINGYRLEVLTLVRLTKNRELVDSLGRRIARYLNLNFFDSEDISTLHVIRHFPPELEEDEDEEDSLVV</sequence>
<organism evidence="2">
    <name type="scientific">Micrurus carvalhoi</name>
    <dbReference type="NCBI Taxonomy" id="3147026"/>
    <lineage>
        <taxon>Eukaryota</taxon>
        <taxon>Metazoa</taxon>
        <taxon>Chordata</taxon>
        <taxon>Craniata</taxon>
        <taxon>Vertebrata</taxon>
        <taxon>Euteleostomi</taxon>
        <taxon>Lepidosauria</taxon>
        <taxon>Squamata</taxon>
        <taxon>Bifurcata</taxon>
        <taxon>Unidentata</taxon>
        <taxon>Episquamata</taxon>
        <taxon>Toxicofera</taxon>
        <taxon>Serpentes</taxon>
        <taxon>Colubroidea</taxon>
        <taxon>Elapidae</taxon>
        <taxon>Elapinae</taxon>
        <taxon>Micrurus</taxon>
    </lineage>
</organism>
<evidence type="ECO:0000313" key="2">
    <source>
        <dbReference type="EMBL" id="LAA18410.1"/>
    </source>
</evidence>
<reference evidence="2" key="1">
    <citation type="submission" date="2017-07" db="EMBL/GenBank/DDBJ databases">
        <authorList>
            <person name="Mikheyev A."/>
            <person name="Grau M."/>
        </authorList>
    </citation>
    <scope>NUCLEOTIDE SEQUENCE</scope>
    <source>
        <tissue evidence="2">Venom_gland</tissue>
    </source>
</reference>